<keyword evidence="3" id="KW-0597">Phosphoprotein</keyword>
<keyword evidence="9" id="KW-1185">Reference proteome</keyword>
<dbReference type="InterPro" id="IPR020806">
    <property type="entry name" value="PKS_PP-bd"/>
</dbReference>
<dbReference type="Gene3D" id="3.30.300.30">
    <property type="match status" value="3"/>
</dbReference>
<dbReference type="GO" id="GO:0031177">
    <property type="term" value="F:phosphopantetheine binding"/>
    <property type="evidence" value="ECO:0007669"/>
    <property type="project" value="InterPro"/>
</dbReference>
<evidence type="ECO:0000256" key="4">
    <source>
        <dbReference type="ARBA" id="ARBA00022598"/>
    </source>
</evidence>
<evidence type="ECO:0000313" key="9">
    <source>
        <dbReference type="Proteomes" id="UP000245771"/>
    </source>
</evidence>
<dbReference type="SUPFAM" id="SSF52777">
    <property type="entry name" value="CoA-dependent acyltransferases"/>
    <property type="match status" value="8"/>
</dbReference>
<dbReference type="Pfam" id="PF00668">
    <property type="entry name" value="Condensation"/>
    <property type="match status" value="4"/>
</dbReference>
<dbReference type="PROSITE" id="PS00012">
    <property type="entry name" value="PHOSPHOPANTETHEINE"/>
    <property type="match status" value="4"/>
</dbReference>
<dbReference type="InterPro" id="IPR045851">
    <property type="entry name" value="AMP-bd_C_sf"/>
</dbReference>
<dbReference type="STRING" id="1280837.A0A316VF37"/>
<evidence type="ECO:0000256" key="6">
    <source>
        <dbReference type="SAM" id="MobiDB-lite"/>
    </source>
</evidence>
<dbReference type="InParanoid" id="A0A316VF37"/>
<dbReference type="SUPFAM" id="SSF47336">
    <property type="entry name" value="ACP-like"/>
    <property type="match status" value="4"/>
</dbReference>
<dbReference type="SUPFAM" id="SSF56801">
    <property type="entry name" value="Acetyl-CoA synthetase-like"/>
    <property type="match status" value="3"/>
</dbReference>
<dbReference type="FunFam" id="3.30.300.30:FF:000033">
    <property type="entry name" value="Nonribosomal siderophore peptide synthase SidC"/>
    <property type="match status" value="1"/>
</dbReference>
<dbReference type="PANTHER" id="PTHR45527">
    <property type="entry name" value="NONRIBOSOMAL PEPTIDE SYNTHETASE"/>
    <property type="match status" value="1"/>
</dbReference>
<evidence type="ECO:0000313" key="8">
    <source>
        <dbReference type="EMBL" id="PWN36247.1"/>
    </source>
</evidence>
<dbReference type="Pfam" id="PF00501">
    <property type="entry name" value="AMP-binding"/>
    <property type="match status" value="3"/>
</dbReference>
<dbReference type="Gene3D" id="3.40.50.12780">
    <property type="entry name" value="N-terminal domain of ligase-like"/>
    <property type="match status" value="3"/>
</dbReference>
<dbReference type="SMART" id="SM00823">
    <property type="entry name" value="PKS_PP"/>
    <property type="match status" value="3"/>
</dbReference>
<dbReference type="Gene3D" id="1.10.1200.10">
    <property type="entry name" value="ACP-like"/>
    <property type="match status" value="4"/>
</dbReference>
<evidence type="ECO:0000259" key="7">
    <source>
        <dbReference type="PROSITE" id="PS50075"/>
    </source>
</evidence>
<feature type="domain" description="Carrier" evidence="7">
    <location>
        <begin position="1907"/>
        <end position="1983"/>
    </location>
</feature>
<keyword evidence="2" id="KW-0596">Phosphopantetheine</keyword>
<feature type="domain" description="Carrier" evidence="7">
    <location>
        <begin position="3550"/>
        <end position="3623"/>
    </location>
</feature>
<dbReference type="GO" id="GO:0043041">
    <property type="term" value="P:amino acid activation for nonribosomal peptide biosynthetic process"/>
    <property type="evidence" value="ECO:0007669"/>
    <property type="project" value="TreeGrafter"/>
</dbReference>
<comment type="pathway">
    <text evidence="1">Siderophore biosynthesis.</text>
</comment>
<dbReference type="PANTHER" id="PTHR45527:SF1">
    <property type="entry name" value="FATTY ACID SYNTHASE"/>
    <property type="match status" value="1"/>
</dbReference>
<feature type="domain" description="Carrier" evidence="7">
    <location>
        <begin position="797"/>
        <end position="873"/>
    </location>
</feature>
<dbReference type="FunFam" id="3.30.300.30:FF:000015">
    <property type="entry name" value="Nonribosomal peptide synthase SidD"/>
    <property type="match status" value="2"/>
</dbReference>
<dbReference type="InterPro" id="IPR042099">
    <property type="entry name" value="ANL_N_sf"/>
</dbReference>
<dbReference type="GO" id="GO:0016874">
    <property type="term" value="F:ligase activity"/>
    <property type="evidence" value="ECO:0007669"/>
    <property type="project" value="UniProtKB-KW"/>
</dbReference>
<keyword evidence="5" id="KW-0511">Multifunctional enzyme</keyword>
<keyword evidence="4" id="KW-0436">Ligase</keyword>
<dbReference type="NCBIfam" id="NF003417">
    <property type="entry name" value="PRK04813.1"/>
    <property type="match status" value="3"/>
</dbReference>
<name>A0A316VF37_9BASI</name>
<dbReference type="FunCoup" id="A0A316VF37">
    <property type="interactions" value="254"/>
</dbReference>
<feature type="domain" description="Carrier" evidence="7">
    <location>
        <begin position="2992"/>
        <end position="3066"/>
    </location>
</feature>
<dbReference type="InterPro" id="IPR001242">
    <property type="entry name" value="Condensation_dom"/>
</dbReference>
<dbReference type="RefSeq" id="XP_025356549.1">
    <property type="nucleotide sequence ID" value="XM_025500432.1"/>
</dbReference>
<dbReference type="CDD" id="cd05918">
    <property type="entry name" value="A_NRPS_SidN3_like"/>
    <property type="match status" value="1"/>
</dbReference>
<dbReference type="PROSITE" id="PS00455">
    <property type="entry name" value="AMP_BINDING"/>
    <property type="match status" value="3"/>
</dbReference>
<dbReference type="OrthoDB" id="408177at2759"/>
<dbReference type="GO" id="GO:0010106">
    <property type="term" value="P:cellular response to iron ion starvation"/>
    <property type="evidence" value="ECO:0007669"/>
    <property type="project" value="UniProtKB-ARBA"/>
</dbReference>
<protein>
    <submittedName>
        <fullName evidence="8">Acetyl-CoA synthetase-like protein</fullName>
    </submittedName>
</protein>
<dbReference type="FunFam" id="3.40.50.12780:FF:000024">
    <property type="entry name" value="Nonribosomal siderophore peptide synthase SidC"/>
    <property type="match status" value="1"/>
</dbReference>
<organism evidence="8 9">
    <name type="scientific">Meira miltonrushii</name>
    <dbReference type="NCBI Taxonomy" id="1280837"/>
    <lineage>
        <taxon>Eukaryota</taxon>
        <taxon>Fungi</taxon>
        <taxon>Dikarya</taxon>
        <taxon>Basidiomycota</taxon>
        <taxon>Ustilaginomycotina</taxon>
        <taxon>Exobasidiomycetes</taxon>
        <taxon>Exobasidiales</taxon>
        <taxon>Brachybasidiaceae</taxon>
        <taxon>Meira</taxon>
    </lineage>
</organism>
<dbReference type="Proteomes" id="UP000245771">
    <property type="component" value="Unassembled WGS sequence"/>
</dbReference>
<dbReference type="InterPro" id="IPR009081">
    <property type="entry name" value="PP-bd_ACP"/>
</dbReference>
<dbReference type="SMART" id="SM01294">
    <property type="entry name" value="PKS_PP_betabranch"/>
    <property type="match status" value="1"/>
</dbReference>
<evidence type="ECO:0000256" key="2">
    <source>
        <dbReference type="ARBA" id="ARBA00022450"/>
    </source>
</evidence>
<dbReference type="InterPro" id="IPR036736">
    <property type="entry name" value="ACP-like_sf"/>
</dbReference>
<gene>
    <name evidence="8" type="ORF">FA14DRAFT_172807</name>
</gene>
<feature type="region of interest" description="Disordered" evidence="6">
    <location>
        <begin position="3620"/>
        <end position="3642"/>
    </location>
</feature>
<dbReference type="InterPro" id="IPR006162">
    <property type="entry name" value="Ppantetheine_attach_site"/>
</dbReference>
<dbReference type="GeneID" id="37022213"/>
<sequence length="4108" mass="456935">MAYDLIPFPDLTGLRTTAHDRHTSTTHVQTQKVSSVSLQELNVLAGRLVPDRTYQDVIIAISLVILTHLLSPEDECSAQIAVKSQDDDQITLQQLDTTRQSRRTLQLAPLIQQTKRFGTTDNSTTTGTDNAILFCSKNQSGSVENHDSFKDAAFMLIVEHHDQGRILLRARASPRNHTVQSADLHLSQIDALLKSICDAGDQDDTPIFSTNRFDRRFLASDNEKAQLSSKQIISGDVKTERFEYQFEKMAEKQPNHVALEFRASTSYAAHDAKQGNISMTYSQVNEAASQIEQAVRSHIKFHKEAKEGHKVVALFLEKSRWTYIAILAVLKAGAAWCPIDTDWPSARRKALLAKSGASIVLSAGEKVKAALLEDLPEGMEMIDLENLRDSKAIQGSNGTARGSSSDDLAYLIWTSGTTGLPKAVGIQHKAAVQALRSLQEVIPHDDEKSIRYLQFSAYNFDLMILDMFYTWGLGGTLISSTRATLLTDLIGVANATQATHTLLTPAVMAMTPRESIPSLSVVINGGEKLSQTVADIWSEDCCLLNLYGPAEATLIAMNRRVPSKDVVKAPNIGRALPTTSCFAIDAEDNLVIKGAVGQLALGGFQCALGYIGDEAKTNEKFQHHPTLGRVYKTGDMVRQLHDGEFEYLGRVDDQVKVNGIRIELLEINATVRSSVETIKDSETLLISAEGAHQDTSEAQIVNFSVVPSIERSDAQLIRLDEEAIQIASAAIKFAQSHLPTYMVPSLFLIVNHFPKTSSAKVDREALKSALREVDVLDWQNRLASSNAVVSKETEEPSEILQSEDILREKIAAICLIDESKVGRYTPFPQMGLDSIRAITLAKKLNAIGMQVSVVDILNHSTLEKLALRIQSNSINSVSQEDKACKVLENFDQALRPTITSLFGKVQIERILPCTPLQESLIAETLQDPARYWLHRVYSLPEKNDFGRVQEAVNKVVCQIEALRIAFVDRHALIVKDALPRTNFAQVVLKDVKVRMLELQKSVDANEEVIAMQSARVHNIKILDETCPTGFTYVKHAGKVVMHIHHALYDQISLQLIDKALDKAWCGVAIDDIEPLSKAIPSIVDLDESTIAERKRAWQDLLSQCPKGEMITPPKLSMLEIDDFGSSIESRRSISSIKYANLAKKAQEFGTSARPILQTALAFVLGRLCDTEQIMLGDVVSGRAISSHLDNVVGPILATMAVPIPLHAASTSRTIWDQVSQFHIGALPHAHFSLGQIRQILDLPRTSETFHAVFAFEPPADIETSDHEPAIKAIGNYGIAVEHSLAIEMEVDQTGNLAIVLNTKKGMVDTALAEQFLDELESAILQLVKCPDAPLSSIELGKDGRIESISRFQIPESIVEASQLPCYTRFYQHCETNPDSIAVEFHERIERPLQPSLMSYSQLLQKSQKLAQLLLANVPTKSVVAVTIPRSFDSYVALLAILQAGCVYLPIDVALPDQRKEVLLRESKARCLLCHTDTAWIKQTDESNEVQVIRMNKLYWQQTPCQTKMPKVNMQDPAYILFTSGSTGVPKGCVLSHENLSAALASFRCVYDEFAPGSFDKDVRFLARSIESFDVALLETLLPLQSGATIVTAPRHVILSDLGKAMQNFEVTHAAVVPSLFYIEGRRVLPSDLPNLRALIVGGERLPKDILTNWSSSSVPLLNAYGPTEACIGTSIAKVRPNLSTGNVGKPFGSTQYVVLKKRSEGLDWSVAMRGEPGELCIAGLQVGQYLSQIVSNAFIEWREHRLYRTGDEVFMWPDDSIEYIGRIHGDTQVKVRGVRIELGEIDHVISQKEKDIRTITRYLSHSNHKHQIVMFAALSTSSTRSDEMRQLDSKDGLTIKNRLIKRCRDSLPSYMVPSTVVTLNYIPLAAISGKFDVKRLTAWYNSQGDIDQVYSEDTQSDNESLSRDLTDVEQIVKSQLTRMFDVGQSKLKLSTDLFALGLDSLNIIALCGALHRSDLQIDISDAIANPSVQGIAKHCKISLKRHESERMANSSRWEHLTVAARKAVGKDVNVEYALPCLPLQASMVSQTLLEFQQWQETPNENFRPRYVNVSRFKASSVQVGSAKKVKEAFQSILSRHSIYRTAFVEADDQIVQAVLDASDLNEVNIKEDEEWEEAAVRSLAENMHCCSPLRYRIIQESQSQDIYLDFVIHHALYDGVSLNALFEELSLYLASVEGAIRVNSTNFAGILEDVEEVKMEDRLQYWQSALHGCSTNFFPCLTGYQINQQQQEFDQVRSRLKTPLSNIQLQAKEKKATVAMLILHAFAELYSKYVGESDVTIGLVLNGRSSETEIVHGPCVNTVPFRYKHEKEDDAIQQVRHSYAQALQYQHVSLADLARHFEAPNGLFNTLFSFSGTIAEKEQKAFEEIHSNMLTEYPFAIEVALDLERDEVEVLIAFNTTFIPHRQVELFIAQLDSVLNRGKQIGGNVDLATEELSIQNLDADKVTFKHFVDMFSEQVDLRPQEVAFAFTEKLEDLAQTCTYDELNKVSDIIASNLNAFPGDIVGVHMSQCAEVYSLLVGIWKAGKTYLPLDPKLPADRLDYIVSVTKPSTVVVLDKSTVHSLFKSSSIIPYSEACSKAFNHQGNALKPRALDDLAYIMFTSGSSGKPKGVEISHRALAAALRSWKEILPHTLGKSRMLQLASPGFDVFLIEVCMPLALGFSFASAPKEILLDDLEKTFHRLQLTMADLPAALATTVHPSNLPKLEWLMSGGEQMDQRVIDAWSTTGLINAWGPTEATIGNTLGFVEQGRNRNWIGYAYPTSSLYILQPDSQAILPRGCIGEIAVGGPQLANGYYGNPTLTAEKFIDVLIPGQREGKVRLYRTGDRGRILSDGSIECHGRIEGDGQVKINSQRVELEEIEVALKRQKGITNASVLYLEHPKIRSHQLVAFLTANTGLLNGSQDFSDQIVLLKNERQSAELSQQCLTSLSQSLPAYMVPQHCFILASASLPLTPNNKVDTRRLKAFYATLEPNSFGHAASNTQSTVAEKPMTKTEARLRSLIAEFAGVSESEIGRQTSLYRFGIDSISGLRLARFLRDRGVKGIRAQVIFASPTVASIAASIEKSHMTNSEMKDDVRVTLPDELQKRLGQDGNFEAFPCTPLQNGMLLESLVKEGSLYLLHQAFRFESELSERVQNAVAVLHKHHEVLRSSFHLVDGQFVQIIRQDAAMHIDLVEKEQHVSEQNSIRRIQKQHRIMLAEEHGLESGPFLVSIIKGEKDSHLILTLHHALYDGESLGMLIRDLKQLVGSRMIHKVGPQYRDILPTLLPSPQAADFWVQRLLNRQDSLFPKSASRSLDSHSISSDMSIQPKYLARFARDISVSVHTIALYSYAKLLAKLTGQLCVTFAEIFSLRNNTELEGSDKIFGPCFNTILTSIQIREDELNIDALQRLQSEVDQGREYRNASLADIQRGLIRSRGNPCKIDALFNMQVLIDQPIIQDNNLILLQDLEDNDFDAGQYALNVEFVQQGDRFSLVVKAHKECFSKLQLSETAKDFESILEFIMQNADAISTEMPSHFNSLAGLRSGLIEINTKQSPILDGKQISLERVGKSPIQTLMFDTIGAVLQINAASISSQTILSGIGLDSIASMHLATRLRKKGIKIGVADINQGRTVDGIMAKMQSREDGSEKATSNGELQKMGEEKSRIASIAEQTGQSAKDIEASLPILPGQFFELIQGGETGLYIFAYQYRNGAKLSLERLQKAWYELQNRHSILRTSFFAEDDSAIKWDQIVSNPDSTSPSKIDTHTIQKPFMKAIKENGLNCFTADFRVPLQPGLCPAGLSLVHSPEGDVLLLRLHHALYDAWSLPILMEDLGRLYDEGTLNDVPDYTAYVRHVTQQRRKLVGAAQDYWKKLLNGQPVARIPSRSVGDGKSFMFIQNAVTNVRRREKRLNGSYGGLPALIMASWATMLTFICEPSNAKTSTFGLYLTGRNESFDGIERMTGNLTNIVPVVASMEETNRCLYDTSKSVLLRLANQIKTQLDEHSHLDSFTSIKDVLDWTENDVIPWNSTLNLLWHQGDRSLNQKEEESAFTMIEDLLTRPYEKTDSKFERSSGSIDAYANVQIDIQSDPKSDALHLGIKWDNALWSSSQVDKIMHDFCQLIRLGSEESG</sequence>
<evidence type="ECO:0000256" key="5">
    <source>
        <dbReference type="ARBA" id="ARBA00023268"/>
    </source>
</evidence>
<dbReference type="InterPro" id="IPR023213">
    <property type="entry name" value="CAT-like_dom_sf"/>
</dbReference>
<evidence type="ECO:0000256" key="1">
    <source>
        <dbReference type="ARBA" id="ARBA00004924"/>
    </source>
</evidence>
<accession>A0A316VF37</accession>
<proteinExistence type="predicted"/>
<dbReference type="InterPro" id="IPR020845">
    <property type="entry name" value="AMP-binding_CS"/>
</dbReference>
<dbReference type="Pfam" id="PF00550">
    <property type="entry name" value="PP-binding"/>
    <property type="match status" value="4"/>
</dbReference>
<dbReference type="InterPro" id="IPR000873">
    <property type="entry name" value="AMP-dep_synth/lig_dom"/>
</dbReference>
<dbReference type="Gene3D" id="3.30.559.30">
    <property type="entry name" value="Nonribosomal peptide synthetase, condensation domain"/>
    <property type="match status" value="4"/>
</dbReference>
<evidence type="ECO:0000256" key="3">
    <source>
        <dbReference type="ARBA" id="ARBA00022553"/>
    </source>
</evidence>
<dbReference type="GO" id="GO:0005737">
    <property type="term" value="C:cytoplasm"/>
    <property type="evidence" value="ECO:0007669"/>
    <property type="project" value="TreeGrafter"/>
</dbReference>
<dbReference type="EMBL" id="KZ819603">
    <property type="protein sequence ID" value="PWN36247.1"/>
    <property type="molecule type" value="Genomic_DNA"/>
</dbReference>
<reference evidence="8 9" key="1">
    <citation type="journal article" date="2018" name="Mol. Biol. Evol.">
        <title>Broad Genomic Sampling Reveals a Smut Pathogenic Ancestry of the Fungal Clade Ustilaginomycotina.</title>
        <authorList>
            <person name="Kijpornyongpan T."/>
            <person name="Mondo S.J."/>
            <person name="Barry K."/>
            <person name="Sandor L."/>
            <person name="Lee J."/>
            <person name="Lipzen A."/>
            <person name="Pangilinan J."/>
            <person name="LaButti K."/>
            <person name="Hainaut M."/>
            <person name="Henrissat B."/>
            <person name="Grigoriev I.V."/>
            <person name="Spatafora J.W."/>
            <person name="Aime M.C."/>
        </authorList>
    </citation>
    <scope>NUCLEOTIDE SEQUENCE [LARGE SCALE GENOMIC DNA]</scope>
    <source>
        <strain evidence="8 9">MCA 3882</strain>
    </source>
</reference>
<dbReference type="Gene3D" id="3.30.559.10">
    <property type="entry name" value="Chloramphenicol acetyltransferase-like domain"/>
    <property type="match status" value="4"/>
</dbReference>
<dbReference type="GO" id="GO:0031169">
    <property type="term" value="P:ferrichrome biosynthetic process"/>
    <property type="evidence" value="ECO:0007669"/>
    <property type="project" value="UniProtKB-ARBA"/>
</dbReference>
<dbReference type="PROSITE" id="PS50075">
    <property type="entry name" value="CARRIER"/>
    <property type="match status" value="4"/>
</dbReference>